<accession>A0ABR2JIE9</accession>
<dbReference type="PANTHER" id="PTHR35910">
    <property type="entry name" value="2EXR DOMAIN-CONTAINING PROTEIN"/>
    <property type="match status" value="1"/>
</dbReference>
<keyword evidence="3" id="KW-1185">Reference proteome</keyword>
<organism evidence="2 3">
    <name type="scientific">Apiospora arundinis</name>
    <dbReference type="NCBI Taxonomy" id="335852"/>
    <lineage>
        <taxon>Eukaryota</taxon>
        <taxon>Fungi</taxon>
        <taxon>Dikarya</taxon>
        <taxon>Ascomycota</taxon>
        <taxon>Pezizomycotina</taxon>
        <taxon>Sordariomycetes</taxon>
        <taxon>Xylariomycetidae</taxon>
        <taxon>Amphisphaeriales</taxon>
        <taxon>Apiosporaceae</taxon>
        <taxon>Apiospora</taxon>
    </lineage>
</organism>
<dbReference type="InterPro" id="IPR045518">
    <property type="entry name" value="2EXR"/>
</dbReference>
<protein>
    <recommendedName>
        <fullName evidence="1">2EXR domain-containing protein</fullName>
    </recommendedName>
</protein>
<comment type="caution">
    <text evidence="2">The sequence shown here is derived from an EMBL/GenBank/DDBJ whole genome shotgun (WGS) entry which is preliminary data.</text>
</comment>
<name>A0ABR2JIE9_9PEZI</name>
<dbReference type="PANTHER" id="PTHR35910:SF6">
    <property type="entry name" value="2EXR DOMAIN-CONTAINING PROTEIN"/>
    <property type="match status" value="1"/>
</dbReference>
<reference evidence="2 3" key="1">
    <citation type="journal article" date="2024" name="IMA Fungus">
        <title>Apiospora arundinis, a panoply of carbohydrate-active enzymes and secondary metabolites.</title>
        <authorList>
            <person name="Sorensen T."/>
            <person name="Petersen C."/>
            <person name="Muurmann A.T."/>
            <person name="Christiansen J.V."/>
            <person name="Brundto M.L."/>
            <person name="Overgaard C.K."/>
            <person name="Boysen A.T."/>
            <person name="Wollenberg R.D."/>
            <person name="Larsen T.O."/>
            <person name="Sorensen J.L."/>
            <person name="Nielsen K.L."/>
            <person name="Sondergaard T.E."/>
        </authorList>
    </citation>
    <scope>NUCLEOTIDE SEQUENCE [LARGE SCALE GENOMIC DNA]</scope>
    <source>
        <strain evidence="2 3">AAU 773</strain>
    </source>
</reference>
<gene>
    <name evidence="2" type="ORF">PGQ11_002229</name>
</gene>
<dbReference type="Proteomes" id="UP001390339">
    <property type="component" value="Unassembled WGS sequence"/>
</dbReference>
<feature type="domain" description="2EXR" evidence="1">
    <location>
        <begin position="143"/>
        <end position="277"/>
    </location>
</feature>
<proteinExistence type="predicted"/>
<evidence type="ECO:0000313" key="2">
    <source>
        <dbReference type="EMBL" id="KAK8877283.1"/>
    </source>
</evidence>
<evidence type="ECO:0000313" key="3">
    <source>
        <dbReference type="Proteomes" id="UP001390339"/>
    </source>
</evidence>
<sequence>MKFEVPDGPFGFFNTTPLIPTKRKYDDTFYDVTWVPRKRRITIPDKVLYNDLSKMQHNCFRDELVPQYLGKRQREPFGLDDFTSALKRRTVFQEGERGARLISGRIIVPPEAGPWLLDGQTGGTSVDELTNMVGGMKLEKTWPQFSRLPPELRCLIWQHTWEHRDVTVSRRLVAFRHRIPEANPTVKSQAHARTLYYKTHLERSNNWGVTDPRYERDWFSAAKKNDFDTSTTSELEPPVSLFVNRESRHETLLHFQTAFALNGRDAKIYFNFSLDTLNLPLHHSLGMCFGINDLKKLTVITVPELFPAIPGFVPRIGPWDHTRSSMIVNARVPPVADGTVASSPEFDRAWQLLRWRFPNLREINLVPATDCKLHDSTLILKRTRPLDILRNGSPEELALHCHSCRNLQCGANRRFPLIGLDTPYLQRVFDALGLFGNPAYRPGKAVIGTVKANKKGQKDEDITVNFWRIQCAGEERRYAFALPDPGFGLAGRPNARNVAGDGEARPRNPANNGLLSYEIQCVAQSLERYLGPPTIADYLALNL</sequence>
<evidence type="ECO:0000259" key="1">
    <source>
        <dbReference type="Pfam" id="PF20150"/>
    </source>
</evidence>
<dbReference type="Pfam" id="PF20150">
    <property type="entry name" value="2EXR"/>
    <property type="match status" value="1"/>
</dbReference>
<dbReference type="EMBL" id="JAPCWZ010000002">
    <property type="protein sequence ID" value="KAK8877283.1"/>
    <property type="molecule type" value="Genomic_DNA"/>
</dbReference>